<sequence length="640" mass="73010">MDQRLPYELWRQICLLLSRQDLSVFMAINNACYRISAPLYYESLTIKFWNTQSLQAVVSEIAETGLGRRFMSHAKKLRLICLPQPAQDAPDEDWRSQHWATEFIYSPPPASMPMNTFLEPHILGSSSVPELKIISARYAVFKDRNWDPVTSLIARLAHLEGLDFVMQNDFPGSLQQAIDQYHPACRINIWWRQGVGYSAPTLRQRLATNQVRLREEHEFDFDVLRLQGLSNLAISTISQWGSPESDFDDLDEMFPFVFMAPNLKHLVIQQNTDADTRTPIAMLKEEWRNLATTYRPTQIACLESITLSTKHERLLLRLTSAFDLSLLKSLDIDEYADAAVLAQLAPAFPRLERLLIQANPIARPDPDVYADIPEVLTAIKAFVPLKHLCLRGLRSVTSLMYILESHGPSLRGLILQPTLRARPRSGRDTGYKYPEVTASDITPLAKNCPNLEELRLQLKRSRGSREECEAYKALGGFRALHSLVLDLHYDPRRRPVLQAPSSRETDLDILRETFANAAMDETLAGAIWNLISTSQASRRLRNLRLVPFGAHPFPYPETHLLAGFARSLLLCVSSERGPLSIEEVGKEARDAWREEQKANRDEDFQLPERLDRLCRELWPAGSKDDWVTGWNSFPLEVEDA</sequence>
<dbReference type="Gene3D" id="3.80.10.10">
    <property type="entry name" value="Ribonuclease Inhibitor"/>
    <property type="match status" value="1"/>
</dbReference>
<name>A0A3D8S5U4_9EURO</name>
<dbReference type="STRING" id="1810919.A0A3D8S5U4"/>
<evidence type="ECO:0000313" key="1">
    <source>
        <dbReference type="EMBL" id="RDW81626.1"/>
    </source>
</evidence>
<organism evidence="1 2">
    <name type="scientific">Aspergillus mulundensis</name>
    <dbReference type="NCBI Taxonomy" id="1810919"/>
    <lineage>
        <taxon>Eukaryota</taxon>
        <taxon>Fungi</taxon>
        <taxon>Dikarya</taxon>
        <taxon>Ascomycota</taxon>
        <taxon>Pezizomycotina</taxon>
        <taxon>Eurotiomycetes</taxon>
        <taxon>Eurotiomycetidae</taxon>
        <taxon>Eurotiales</taxon>
        <taxon>Aspergillaceae</taxon>
        <taxon>Aspergillus</taxon>
        <taxon>Aspergillus subgen. Nidulantes</taxon>
    </lineage>
</organism>
<gene>
    <name evidence="1" type="ORF">DSM5745_05183</name>
</gene>
<dbReference type="SUPFAM" id="SSF52047">
    <property type="entry name" value="RNI-like"/>
    <property type="match status" value="1"/>
</dbReference>
<dbReference type="AlphaFoldDB" id="A0A3D8S5U4"/>
<keyword evidence="2" id="KW-1185">Reference proteome</keyword>
<dbReference type="Proteomes" id="UP000256690">
    <property type="component" value="Unassembled WGS sequence"/>
</dbReference>
<comment type="caution">
    <text evidence="1">The sequence shown here is derived from an EMBL/GenBank/DDBJ whole genome shotgun (WGS) entry which is preliminary data.</text>
</comment>
<protein>
    <recommendedName>
        <fullName evidence="3">F-box domain-containing protein</fullName>
    </recommendedName>
</protein>
<evidence type="ECO:0008006" key="3">
    <source>
        <dbReference type="Google" id="ProtNLM"/>
    </source>
</evidence>
<accession>A0A3D8S5U4</accession>
<dbReference type="GeneID" id="38115553"/>
<dbReference type="InterPro" id="IPR032675">
    <property type="entry name" value="LRR_dom_sf"/>
</dbReference>
<reference evidence="1 2" key="1">
    <citation type="journal article" date="2018" name="IMA Fungus">
        <title>IMA Genome-F 9: Draft genome sequence of Annulohypoxylon stygium, Aspergillus mulundensis, Berkeleyomyces basicola (syn. Thielaviopsis basicola), Ceratocystis smalleyi, two Cercospora beticola strains, Coleophoma cylindrospora, Fusarium fracticaudum, Phialophora cf. hyalina, and Morchella septimelata.</title>
        <authorList>
            <person name="Wingfield B.D."/>
            <person name="Bills G.F."/>
            <person name="Dong Y."/>
            <person name="Huang W."/>
            <person name="Nel W.J."/>
            <person name="Swalarsk-Parry B.S."/>
            <person name="Vaghefi N."/>
            <person name="Wilken P.M."/>
            <person name="An Z."/>
            <person name="de Beer Z.W."/>
            <person name="De Vos L."/>
            <person name="Chen L."/>
            <person name="Duong T.A."/>
            <person name="Gao Y."/>
            <person name="Hammerbacher A."/>
            <person name="Kikkert J.R."/>
            <person name="Li Y."/>
            <person name="Li H."/>
            <person name="Li K."/>
            <person name="Li Q."/>
            <person name="Liu X."/>
            <person name="Ma X."/>
            <person name="Naidoo K."/>
            <person name="Pethybridge S.J."/>
            <person name="Sun J."/>
            <person name="Steenkamp E.T."/>
            <person name="van der Nest M.A."/>
            <person name="van Wyk S."/>
            <person name="Wingfield M.J."/>
            <person name="Xiong C."/>
            <person name="Yue Q."/>
            <person name="Zhang X."/>
        </authorList>
    </citation>
    <scope>NUCLEOTIDE SEQUENCE [LARGE SCALE GENOMIC DNA]</scope>
    <source>
        <strain evidence="1 2">DSM 5745</strain>
    </source>
</reference>
<dbReference type="RefSeq" id="XP_026604679.1">
    <property type="nucleotide sequence ID" value="XM_026747199.1"/>
</dbReference>
<evidence type="ECO:0000313" key="2">
    <source>
        <dbReference type="Proteomes" id="UP000256690"/>
    </source>
</evidence>
<dbReference type="OrthoDB" id="3945550at2759"/>
<dbReference type="EMBL" id="PVWQ01000005">
    <property type="protein sequence ID" value="RDW81626.1"/>
    <property type="molecule type" value="Genomic_DNA"/>
</dbReference>
<proteinExistence type="predicted"/>